<dbReference type="EMBL" id="QKRB01000061">
    <property type="protein sequence ID" value="PZD92994.1"/>
    <property type="molecule type" value="Genomic_DNA"/>
</dbReference>
<gene>
    <name evidence="2" type="ORF">DNH61_25400</name>
</gene>
<accession>A0A2W1LF25</accession>
<sequence length="101" mass="11612">MMWCSSSDRAAVDQGLAEPEPEKPEQRTEKNLRMCRLFCKGVQDIEKACKYAGIRAVMGSGGGIPGERMHFCRNSEAEGFELEKKLHYCRNLAYWRPIRAW</sequence>
<feature type="region of interest" description="Disordered" evidence="1">
    <location>
        <begin position="1"/>
        <end position="28"/>
    </location>
</feature>
<reference evidence="2 3" key="1">
    <citation type="submission" date="2018-06" db="EMBL/GenBank/DDBJ databases">
        <title>Paenibacillus imtechensis sp. nov.</title>
        <authorList>
            <person name="Pinnaka A.K."/>
            <person name="Singh H."/>
            <person name="Kaur M."/>
        </authorList>
    </citation>
    <scope>NUCLEOTIDE SEQUENCE [LARGE SCALE GENOMIC DNA]</scope>
    <source>
        <strain evidence="2 3">SMB1</strain>
    </source>
</reference>
<dbReference type="AlphaFoldDB" id="A0A2W1LF25"/>
<name>A0A2W1LF25_9BACL</name>
<dbReference type="Proteomes" id="UP000249522">
    <property type="component" value="Unassembled WGS sequence"/>
</dbReference>
<evidence type="ECO:0000313" key="3">
    <source>
        <dbReference type="Proteomes" id="UP000249522"/>
    </source>
</evidence>
<evidence type="ECO:0000313" key="2">
    <source>
        <dbReference type="EMBL" id="PZD92994.1"/>
    </source>
</evidence>
<proteinExistence type="predicted"/>
<organism evidence="2 3">
    <name type="scientific">Paenibacillus sambharensis</name>
    <dbReference type="NCBI Taxonomy" id="1803190"/>
    <lineage>
        <taxon>Bacteria</taxon>
        <taxon>Bacillati</taxon>
        <taxon>Bacillota</taxon>
        <taxon>Bacilli</taxon>
        <taxon>Bacillales</taxon>
        <taxon>Paenibacillaceae</taxon>
        <taxon>Paenibacillus</taxon>
    </lineage>
</organism>
<comment type="caution">
    <text evidence="2">The sequence shown here is derived from an EMBL/GenBank/DDBJ whole genome shotgun (WGS) entry which is preliminary data.</text>
</comment>
<keyword evidence="3" id="KW-1185">Reference proteome</keyword>
<evidence type="ECO:0000256" key="1">
    <source>
        <dbReference type="SAM" id="MobiDB-lite"/>
    </source>
</evidence>
<protein>
    <submittedName>
        <fullName evidence="2">Uncharacterized protein</fullName>
    </submittedName>
</protein>